<dbReference type="EC" id="2.1.1.193" evidence="10"/>
<dbReference type="InterPro" id="IPR006700">
    <property type="entry name" value="RsmE"/>
</dbReference>
<evidence type="ECO:0000259" key="12">
    <source>
        <dbReference type="Pfam" id="PF20260"/>
    </source>
</evidence>
<evidence type="ECO:0000313" key="14">
    <source>
        <dbReference type="Proteomes" id="UP000199534"/>
    </source>
</evidence>
<dbReference type="Gene3D" id="2.40.240.20">
    <property type="entry name" value="Hypothetical PUA domain-like, domain 1"/>
    <property type="match status" value="1"/>
</dbReference>
<dbReference type="PANTHER" id="PTHR30027">
    <property type="entry name" value="RIBOSOMAL RNA SMALL SUBUNIT METHYLTRANSFERASE E"/>
    <property type="match status" value="1"/>
</dbReference>
<reference evidence="13 14" key="1">
    <citation type="submission" date="2016-10" db="EMBL/GenBank/DDBJ databases">
        <authorList>
            <person name="de Groot N.N."/>
        </authorList>
    </citation>
    <scope>NUCLEOTIDE SEQUENCE [LARGE SCALE GENOMIC DNA]</scope>
    <source>
        <strain evidence="13 14">DSM 21019</strain>
    </source>
</reference>
<dbReference type="InterPro" id="IPR015947">
    <property type="entry name" value="PUA-like_sf"/>
</dbReference>
<keyword evidence="6 10" id="KW-0808">Transferase</keyword>
<dbReference type="Pfam" id="PF20260">
    <property type="entry name" value="PUA_4"/>
    <property type="match status" value="1"/>
</dbReference>
<keyword evidence="4 10" id="KW-0698">rRNA processing</keyword>
<dbReference type="SUPFAM" id="SSF75217">
    <property type="entry name" value="alpha/beta knot"/>
    <property type="match status" value="1"/>
</dbReference>
<dbReference type="Proteomes" id="UP000199534">
    <property type="component" value="Unassembled WGS sequence"/>
</dbReference>
<dbReference type="Gene3D" id="3.40.1280.10">
    <property type="match status" value="1"/>
</dbReference>
<evidence type="ECO:0000256" key="2">
    <source>
        <dbReference type="ARBA" id="ARBA00005528"/>
    </source>
</evidence>
<sequence length="234" mass="26672">MNYFYHPELDHSVNQFSFPPAESHHIVKVLRKKAGDKLLITNGQGLLFHAEILEANNKRCMGRVLNSEKKRPKMFDLHMAVAPTKKIDRFQWFLEKATEIGVDRITPLICEHSERRNLPMDRMRRTVEEAMKQSLRTYLPVLEEPKTFAEFLQGEQPILKFIAHCREGEKADLKRRVAADKDVVVLVGPEGDFSEAEVEQAISSGFVPVSLGNSRLRTETAALAACFTVNLINQ</sequence>
<dbReference type="PANTHER" id="PTHR30027:SF3">
    <property type="entry name" value="16S RRNA (URACIL(1498)-N(3))-METHYLTRANSFERASE"/>
    <property type="match status" value="1"/>
</dbReference>
<keyword evidence="7 10" id="KW-0949">S-adenosyl-L-methionine</keyword>
<keyword evidence="14" id="KW-1185">Reference proteome</keyword>
<dbReference type="SUPFAM" id="SSF88697">
    <property type="entry name" value="PUA domain-like"/>
    <property type="match status" value="1"/>
</dbReference>
<feature type="domain" description="Ribosomal RNA small subunit methyltransferase E methyltransferase" evidence="11">
    <location>
        <begin position="73"/>
        <end position="228"/>
    </location>
</feature>
<dbReference type="EMBL" id="FOYQ01000002">
    <property type="protein sequence ID" value="SFR48607.1"/>
    <property type="molecule type" value="Genomic_DNA"/>
</dbReference>
<dbReference type="AlphaFoldDB" id="A0A1I6H2Q9"/>
<dbReference type="InterPro" id="IPR046886">
    <property type="entry name" value="RsmE_MTase_dom"/>
</dbReference>
<evidence type="ECO:0000256" key="3">
    <source>
        <dbReference type="ARBA" id="ARBA00022490"/>
    </source>
</evidence>
<dbReference type="CDD" id="cd18084">
    <property type="entry name" value="RsmE-like"/>
    <property type="match status" value="1"/>
</dbReference>
<gene>
    <name evidence="13" type="ORF">SAMN04490243_2130</name>
</gene>
<comment type="subcellular location">
    <subcellularLocation>
        <location evidence="1 10">Cytoplasm</location>
    </subcellularLocation>
</comment>
<evidence type="ECO:0000256" key="9">
    <source>
        <dbReference type="ARBA" id="ARBA00047944"/>
    </source>
</evidence>
<comment type="catalytic activity">
    <reaction evidence="9 10">
        <text>uridine(1498) in 16S rRNA + S-adenosyl-L-methionine = N(3)-methyluridine(1498) in 16S rRNA + S-adenosyl-L-homocysteine + H(+)</text>
        <dbReference type="Rhea" id="RHEA:42920"/>
        <dbReference type="Rhea" id="RHEA-COMP:10283"/>
        <dbReference type="Rhea" id="RHEA-COMP:10284"/>
        <dbReference type="ChEBI" id="CHEBI:15378"/>
        <dbReference type="ChEBI" id="CHEBI:57856"/>
        <dbReference type="ChEBI" id="CHEBI:59789"/>
        <dbReference type="ChEBI" id="CHEBI:65315"/>
        <dbReference type="ChEBI" id="CHEBI:74502"/>
        <dbReference type="EC" id="2.1.1.193"/>
    </reaction>
</comment>
<keyword evidence="5 10" id="KW-0489">Methyltransferase</keyword>
<dbReference type="InterPro" id="IPR029026">
    <property type="entry name" value="tRNA_m1G_MTases_N"/>
</dbReference>
<evidence type="ECO:0000256" key="5">
    <source>
        <dbReference type="ARBA" id="ARBA00022603"/>
    </source>
</evidence>
<protein>
    <recommendedName>
        <fullName evidence="10">Ribosomal RNA small subunit methyltransferase E</fullName>
        <ecNumber evidence="10">2.1.1.193</ecNumber>
    </recommendedName>
</protein>
<dbReference type="InterPro" id="IPR029028">
    <property type="entry name" value="Alpha/beta_knot_MTases"/>
</dbReference>
<dbReference type="OrthoDB" id="9815641at2"/>
<dbReference type="STRING" id="400055.SAMN04490243_2130"/>
<dbReference type="GO" id="GO:0070042">
    <property type="term" value="F:rRNA (uridine-N3-)-methyltransferase activity"/>
    <property type="evidence" value="ECO:0007669"/>
    <property type="project" value="TreeGrafter"/>
</dbReference>
<evidence type="ECO:0000256" key="4">
    <source>
        <dbReference type="ARBA" id="ARBA00022552"/>
    </source>
</evidence>
<evidence type="ECO:0000259" key="11">
    <source>
        <dbReference type="Pfam" id="PF04452"/>
    </source>
</evidence>
<evidence type="ECO:0000256" key="10">
    <source>
        <dbReference type="PIRNR" id="PIRNR015601"/>
    </source>
</evidence>
<comment type="function">
    <text evidence="8 10">Specifically methylates the N3 position of the uracil ring of uridine 1498 (m3U1498) in 16S rRNA. Acts on the fully assembled 30S ribosomal subunit.</text>
</comment>
<dbReference type="Pfam" id="PF04452">
    <property type="entry name" value="Methyltrans_RNA"/>
    <property type="match status" value="1"/>
</dbReference>
<evidence type="ECO:0000256" key="1">
    <source>
        <dbReference type="ARBA" id="ARBA00004496"/>
    </source>
</evidence>
<dbReference type="RefSeq" id="WP_092982573.1">
    <property type="nucleotide sequence ID" value="NZ_FOYQ01000002.1"/>
</dbReference>
<evidence type="ECO:0000256" key="7">
    <source>
        <dbReference type="ARBA" id="ARBA00022691"/>
    </source>
</evidence>
<dbReference type="NCBIfam" id="TIGR00046">
    <property type="entry name" value="RsmE family RNA methyltransferase"/>
    <property type="match status" value="1"/>
</dbReference>
<dbReference type="NCBIfam" id="NF008702">
    <property type="entry name" value="PRK11713.6-1"/>
    <property type="match status" value="1"/>
</dbReference>
<proteinExistence type="inferred from homology"/>
<feature type="domain" description="Ribosomal RNA small subunit methyltransferase E PUA-like" evidence="12">
    <location>
        <begin position="21"/>
        <end position="60"/>
    </location>
</feature>
<organism evidence="13 14">
    <name type="scientific">Robiginitalea myxolifaciens</name>
    <dbReference type="NCBI Taxonomy" id="400055"/>
    <lineage>
        <taxon>Bacteria</taxon>
        <taxon>Pseudomonadati</taxon>
        <taxon>Bacteroidota</taxon>
        <taxon>Flavobacteriia</taxon>
        <taxon>Flavobacteriales</taxon>
        <taxon>Flavobacteriaceae</taxon>
        <taxon>Robiginitalea</taxon>
    </lineage>
</organism>
<comment type="similarity">
    <text evidence="2 10">Belongs to the RNA methyltransferase RsmE family.</text>
</comment>
<name>A0A1I6H2Q9_9FLAO</name>
<accession>A0A1I6H2Q9</accession>
<dbReference type="InterPro" id="IPR046887">
    <property type="entry name" value="RsmE_PUA-like"/>
</dbReference>
<dbReference type="GO" id="GO:0070475">
    <property type="term" value="P:rRNA base methylation"/>
    <property type="evidence" value="ECO:0007669"/>
    <property type="project" value="TreeGrafter"/>
</dbReference>
<dbReference type="GO" id="GO:0005737">
    <property type="term" value="C:cytoplasm"/>
    <property type="evidence" value="ECO:0007669"/>
    <property type="project" value="UniProtKB-SubCell"/>
</dbReference>
<evidence type="ECO:0000256" key="6">
    <source>
        <dbReference type="ARBA" id="ARBA00022679"/>
    </source>
</evidence>
<evidence type="ECO:0000256" key="8">
    <source>
        <dbReference type="ARBA" id="ARBA00025699"/>
    </source>
</evidence>
<dbReference type="PIRSF" id="PIRSF015601">
    <property type="entry name" value="MTase_slr0722"/>
    <property type="match status" value="1"/>
</dbReference>
<evidence type="ECO:0000313" key="13">
    <source>
        <dbReference type="EMBL" id="SFR48607.1"/>
    </source>
</evidence>
<keyword evidence="3 10" id="KW-0963">Cytoplasm</keyword>